<dbReference type="Proteomes" id="UP000662314">
    <property type="component" value="Unassembled WGS sequence"/>
</dbReference>
<protein>
    <recommendedName>
        <fullName evidence="1">PIN domain-containing protein</fullName>
    </recommendedName>
</protein>
<proteinExistence type="predicted"/>
<evidence type="ECO:0000313" key="2">
    <source>
        <dbReference type="EMBL" id="MBH8573294.1"/>
    </source>
</evidence>
<comment type="caution">
    <text evidence="2">The sequence shown here is derived from an EMBL/GenBank/DDBJ whole genome shotgun (WGS) entry which is preliminary data.</text>
</comment>
<dbReference type="RefSeq" id="WP_214432113.1">
    <property type="nucleotide sequence ID" value="NZ_CAWPUQ010000132.1"/>
</dbReference>
<sequence length="149" mass="17105">MIGILVDADLIIEALLNRNEFAEDVRELLDIIHPSIQMHLTDVGWQKIYAYASRFKNNKTAEIVGDWLQKKIQICVVDQTVLQKARLLPLKDFESAVELVCVSYHQLDAIVTHKQQDFAEAPNKFWVWSVADLRLRANLESKLQTTISS</sequence>
<gene>
    <name evidence="2" type="ORF">I8752_09765</name>
</gene>
<dbReference type="EMBL" id="JAECZA010000029">
    <property type="protein sequence ID" value="MBH8573294.1"/>
    <property type="molecule type" value="Genomic_DNA"/>
</dbReference>
<dbReference type="InterPro" id="IPR029060">
    <property type="entry name" value="PIN-like_dom_sf"/>
</dbReference>
<reference evidence="2 3" key="1">
    <citation type="journal article" date="2021" name="Int. J. Syst. Evol. Microbiol.">
        <title>Amazonocrinis nigriterrae gen. nov., sp. nov., Atlanticothrix silvestris gen. nov., sp. nov. and Dendronalium phyllosphericum gen. nov., sp. nov., nostocacean cyanobacteria from Brazilian environments.</title>
        <authorList>
            <person name="Alvarenga D.O."/>
            <person name="Andreote A.P.D."/>
            <person name="Branco L.H.Z."/>
            <person name="Delbaje E."/>
            <person name="Cruz R.B."/>
            <person name="Varani A.M."/>
            <person name="Fiore M.F."/>
        </authorList>
    </citation>
    <scope>NUCLEOTIDE SEQUENCE [LARGE SCALE GENOMIC DNA]</scope>
    <source>
        <strain evidence="2 3">CENA369</strain>
    </source>
</reference>
<dbReference type="Pfam" id="PF13470">
    <property type="entry name" value="PIN_3"/>
    <property type="match status" value="1"/>
</dbReference>
<keyword evidence="3" id="KW-1185">Reference proteome</keyword>
<name>A0A8J7LGU2_9NOST</name>
<feature type="domain" description="PIN" evidence="1">
    <location>
        <begin position="4"/>
        <end position="113"/>
    </location>
</feature>
<organism evidence="2 3">
    <name type="scientific">Dendronalium phyllosphericum CENA369</name>
    <dbReference type="NCBI Taxonomy" id="1725256"/>
    <lineage>
        <taxon>Bacteria</taxon>
        <taxon>Bacillati</taxon>
        <taxon>Cyanobacteriota</taxon>
        <taxon>Cyanophyceae</taxon>
        <taxon>Nostocales</taxon>
        <taxon>Nostocaceae</taxon>
        <taxon>Dendronalium</taxon>
        <taxon>Dendronalium phyllosphericum</taxon>
    </lineage>
</organism>
<dbReference type="AlphaFoldDB" id="A0A8J7LGU2"/>
<evidence type="ECO:0000313" key="3">
    <source>
        <dbReference type="Proteomes" id="UP000662314"/>
    </source>
</evidence>
<accession>A0A8J7LGU2</accession>
<dbReference type="SUPFAM" id="SSF88723">
    <property type="entry name" value="PIN domain-like"/>
    <property type="match status" value="1"/>
</dbReference>
<evidence type="ECO:0000259" key="1">
    <source>
        <dbReference type="Pfam" id="PF13470"/>
    </source>
</evidence>
<dbReference type="InterPro" id="IPR002716">
    <property type="entry name" value="PIN_dom"/>
</dbReference>